<evidence type="ECO:0000256" key="5">
    <source>
        <dbReference type="ARBA" id="ARBA00023180"/>
    </source>
</evidence>
<feature type="transmembrane region" description="Helical" evidence="7">
    <location>
        <begin position="516"/>
        <end position="537"/>
    </location>
</feature>
<accession>A0A6V7U344</accession>
<dbReference type="Proteomes" id="UP000580250">
    <property type="component" value="Unassembled WGS sequence"/>
</dbReference>
<dbReference type="InterPro" id="IPR016017">
    <property type="entry name" value="GDNF/GAS1"/>
</dbReference>
<feature type="compositionally biased region" description="Basic and acidic residues" evidence="6">
    <location>
        <begin position="238"/>
        <end position="268"/>
    </location>
</feature>
<keyword evidence="5" id="KW-0325">Glycoprotein</keyword>
<dbReference type="EMBL" id="CAJEWN010000028">
    <property type="protein sequence ID" value="CAD2141940.1"/>
    <property type="molecule type" value="Genomic_DNA"/>
</dbReference>
<keyword evidence="2" id="KW-1003">Cell membrane</keyword>
<evidence type="ECO:0000256" key="4">
    <source>
        <dbReference type="ARBA" id="ARBA00023136"/>
    </source>
</evidence>
<evidence type="ECO:0000256" key="6">
    <source>
        <dbReference type="SAM" id="MobiDB-lite"/>
    </source>
</evidence>
<keyword evidence="7" id="KW-0812">Transmembrane</keyword>
<dbReference type="SUPFAM" id="SSF110035">
    <property type="entry name" value="GDNF receptor-like"/>
    <property type="match status" value="1"/>
</dbReference>
<dbReference type="OrthoDB" id="6374728at2759"/>
<feature type="compositionally biased region" description="Polar residues" evidence="6">
    <location>
        <begin position="269"/>
        <end position="278"/>
    </location>
</feature>
<evidence type="ECO:0000259" key="8">
    <source>
        <dbReference type="SMART" id="SM00907"/>
    </source>
</evidence>
<dbReference type="SMART" id="SM00907">
    <property type="entry name" value="GDNF"/>
    <property type="match status" value="1"/>
</dbReference>
<sequence length="546" mass="63488">MYKCKIHFKFLNIIFLKIKLLILILSLKMLLISEIEASFISKTRTKRSPDSESIQRWKLAFSGDLSTPFASSTKFPSILTCNWALHELCLKHVSCRELWVLFRRNCVVDAQNNCRMSNKNDCWQSYEGISWTGLGACTCPGNNSDCHWIRLQTTYNKCIFELNNDASWHVQLNSLAQYSANRRGSGLAPISTSNPLTSMKVPTTPSHEKVETKIENESENKRRQMIANEARLARIHAQEQRKLQLKAEQENEKRRREKLKKDNEEVNSHNHGNNQNYEKNIQELRQKPTPTTQQLNQEATIKFKNVVLKDEKPRKNLAKTRPVNSNGIDGKEKLDTENNFNEQNGQQNKVSEQNNHQQNKHQNMFEKLNEHKNISEKLNESELQNKLDKNMFDEEKNKSEQKQIYQKHKIKETPKTNKTSIIKTFTPPTLHSNNKIRNDSLIEPSPKPLQIFPTQTNEHLVTQAEVPPTTKITEFLKEIDQNKKENQIREENPLVGSNVTSGNLISKIFSNFSFNFIQPLLHLPLSTFFFFYFLIFFSKTNSFPSH</sequence>
<evidence type="ECO:0000256" key="7">
    <source>
        <dbReference type="SAM" id="Phobius"/>
    </source>
</evidence>
<gene>
    <name evidence="9" type="ORF">MENT_LOCUS7057</name>
</gene>
<keyword evidence="4 7" id="KW-0472">Membrane</keyword>
<feature type="compositionally biased region" description="Low complexity" evidence="6">
    <location>
        <begin position="337"/>
        <end position="359"/>
    </location>
</feature>
<evidence type="ECO:0000313" key="9">
    <source>
        <dbReference type="EMBL" id="CAD2141940.1"/>
    </source>
</evidence>
<feature type="region of interest" description="Disordered" evidence="6">
    <location>
        <begin position="312"/>
        <end position="359"/>
    </location>
</feature>
<evidence type="ECO:0000256" key="3">
    <source>
        <dbReference type="ARBA" id="ARBA00022729"/>
    </source>
</evidence>
<name>A0A6V7U344_MELEN</name>
<keyword evidence="7" id="KW-1133">Transmembrane helix</keyword>
<evidence type="ECO:0000256" key="2">
    <source>
        <dbReference type="ARBA" id="ARBA00022475"/>
    </source>
</evidence>
<feature type="region of interest" description="Disordered" evidence="6">
    <location>
        <begin position="187"/>
        <end position="220"/>
    </location>
</feature>
<organism evidence="9 10">
    <name type="scientific">Meloidogyne enterolobii</name>
    <name type="common">Root-knot nematode worm</name>
    <name type="synonym">Meloidogyne mayaguensis</name>
    <dbReference type="NCBI Taxonomy" id="390850"/>
    <lineage>
        <taxon>Eukaryota</taxon>
        <taxon>Metazoa</taxon>
        <taxon>Ecdysozoa</taxon>
        <taxon>Nematoda</taxon>
        <taxon>Chromadorea</taxon>
        <taxon>Rhabditida</taxon>
        <taxon>Tylenchina</taxon>
        <taxon>Tylenchomorpha</taxon>
        <taxon>Tylenchoidea</taxon>
        <taxon>Meloidogynidae</taxon>
        <taxon>Meloidogyninae</taxon>
        <taxon>Meloidogyne</taxon>
    </lineage>
</organism>
<feature type="compositionally biased region" description="Polar residues" evidence="6">
    <location>
        <begin position="190"/>
        <end position="205"/>
    </location>
</feature>
<evidence type="ECO:0000256" key="1">
    <source>
        <dbReference type="ARBA" id="ARBA00004236"/>
    </source>
</evidence>
<protein>
    <recommendedName>
        <fullName evidence="8">GDNF/GAS1 domain-containing protein</fullName>
    </recommendedName>
</protein>
<comment type="subcellular location">
    <subcellularLocation>
        <location evidence="1">Cell membrane</location>
    </subcellularLocation>
</comment>
<feature type="compositionally biased region" description="Basic and acidic residues" evidence="6">
    <location>
        <begin position="206"/>
        <end position="220"/>
    </location>
</feature>
<comment type="caution">
    <text evidence="9">The sequence shown here is derived from an EMBL/GenBank/DDBJ whole genome shotgun (WGS) entry which is preliminary data.</text>
</comment>
<reference evidence="9 10" key="1">
    <citation type="submission" date="2020-08" db="EMBL/GenBank/DDBJ databases">
        <authorList>
            <person name="Koutsovoulos G."/>
            <person name="Danchin GJ E."/>
        </authorList>
    </citation>
    <scope>NUCLEOTIDE SEQUENCE [LARGE SCALE GENOMIC DNA]</scope>
</reference>
<dbReference type="GO" id="GO:0005886">
    <property type="term" value="C:plasma membrane"/>
    <property type="evidence" value="ECO:0007669"/>
    <property type="project" value="UniProtKB-SubCell"/>
</dbReference>
<dbReference type="InterPro" id="IPR037193">
    <property type="entry name" value="GDNF_alpha"/>
</dbReference>
<keyword evidence="3" id="KW-0732">Signal</keyword>
<proteinExistence type="predicted"/>
<evidence type="ECO:0000313" key="10">
    <source>
        <dbReference type="Proteomes" id="UP000580250"/>
    </source>
</evidence>
<dbReference type="AlphaFoldDB" id="A0A6V7U344"/>
<feature type="domain" description="GDNF/GAS1" evidence="8">
    <location>
        <begin position="81"/>
        <end position="158"/>
    </location>
</feature>
<feature type="region of interest" description="Disordered" evidence="6">
    <location>
        <begin position="238"/>
        <end position="278"/>
    </location>
</feature>